<organism evidence="2">
    <name type="scientific">Medicago truncatula</name>
    <name type="common">Barrel medic</name>
    <name type="synonym">Medicago tribuloides</name>
    <dbReference type="NCBI Taxonomy" id="3880"/>
    <lineage>
        <taxon>Eukaryota</taxon>
        <taxon>Viridiplantae</taxon>
        <taxon>Streptophyta</taxon>
        <taxon>Embryophyta</taxon>
        <taxon>Tracheophyta</taxon>
        <taxon>Spermatophyta</taxon>
        <taxon>Magnoliopsida</taxon>
        <taxon>eudicotyledons</taxon>
        <taxon>Gunneridae</taxon>
        <taxon>Pentapetalae</taxon>
        <taxon>rosids</taxon>
        <taxon>fabids</taxon>
        <taxon>Fabales</taxon>
        <taxon>Fabaceae</taxon>
        <taxon>Papilionoideae</taxon>
        <taxon>50 kb inversion clade</taxon>
        <taxon>NPAAA clade</taxon>
        <taxon>Hologalegina</taxon>
        <taxon>IRL clade</taxon>
        <taxon>Trifolieae</taxon>
        <taxon>Medicago</taxon>
    </lineage>
</organism>
<feature type="signal peptide" evidence="1">
    <location>
        <begin position="1"/>
        <end position="16"/>
    </location>
</feature>
<dbReference type="EMBL" id="BT141906">
    <property type="protein sequence ID" value="AFK41700.1"/>
    <property type="molecule type" value="mRNA"/>
</dbReference>
<sequence length="72" mass="7844">MAFCLIFFPLSPTINSLISFSTSSLFTLVSISAPISHSLQIYLQFVGCSAKKGQHNIGTPAQMLSIVEFHPQ</sequence>
<accession>I3SN58</accession>
<evidence type="ECO:0000256" key="1">
    <source>
        <dbReference type="SAM" id="SignalP"/>
    </source>
</evidence>
<evidence type="ECO:0000313" key="2">
    <source>
        <dbReference type="EMBL" id="AFK41700.1"/>
    </source>
</evidence>
<feature type="chain" id="PRO_5003678899" description="Transmembrane protein" evidence="1">
    <location>
        <begin position="17"/>
        <end position="72"/>
    </location>
</feature>
<keyword evidence="1" id="KW-0732">Signal</keyword>
<protein>
    <recommendedName>
        <fullName evidence="3">Transmembrane protein</fullName>
    </recommendedName>
</protein>
<reference evidence="2" key="1">
    <citation type="submission" date="2012-05" db="EMBL/GenBank/DDBJ databases">
        <authorList>
            <person name="Krishnakumar V."/>
            <person name="Cheung F."/>
            <person name="Xiao Y."/>
            <person name="Chan A."/>
            <person name="Moskal W.A."/>
            <person name="Town C.D."/>
        </authorList>
    </citation>
    <scope>NUCLEOTIDE SEQUENCE</scope>
</reference>
<dbReference type="AlphaFoldDB" id="I3SN58"/>
<proteinExistence type="evidence at transcript level"/>
<evidence type="ECO:0008006" key="3">
    <source>
        <dbReference type="Google" id="ProtNLM"/>
    </source>
</evidence>
<name>I3SN58_MEDTR</name>